<evidence type="ECO:0000313" key="2">
    <source>
        <dbReference type="Proteomes" id="UP000886939"/>
    </source>
</evidence>
<evidence type="ECO:0000313" key="1">
    <source>
        <dbReference type="EMBL" id="GJA39680.1"/>
    </source>
</evidence>
<dbReference type="EMBL" id="BPNI01000004">
    <property type="protein sequence ID" value="GJA39680.1"/>
    <property type="molecule type" value="Genomic_DNA"/>
</dbReference>
<sequence>MSGAGSPHLRGILICGEFSFEALSHRARGCNSENAGIATHKRKNHEIEIKISFFALFELKL</sequence>
<proteinExistence type="predicted"/>
<dbReference type="Proteomes" id="UP000886939">
    <property type="component" value="Unassembled WGS sequence"/>
</dbReference>
<reference evidence="1" key="1">
    <citation type="submission" date="2021-07" db="EMBL/GenBank/DDBJ databases">
        <title>Draft genome sequence of carbapenem-resistant Aeromonas spp. in Japan.</title>
        <authorList>
            <person name="Maehana S."/>
            <person name="Suzuki M."/>
            <person name="Kitasato H."/>
        </authorList>
    </citation>
    <scope>NUCLEOTIDE SEQUENCE</scope>
    <source>
        <strain evidence="1">KAM343</strain>
    </source>
</reference>
<gene>
    <name evidence="1" type="ORF">KAM343_04760</name>
</gene>
<organism evidence="1 2">
    <name type="scientific">Aeromonas caviae</name>
    <name type="common">Aeromonas punctata</name>
    <dbReference type="NCBI Taxonomy" id="648"/>
    <lineage>
        <taxon>Bacteria</taxon>
        <taxon>Pseudomonadati</taxon>
        <taxon>Pseudomonadota</taxon>
        <taxon>Gammaproteobacteria</taxon>
        <taxon>Aeromonadales</taxon>
        <taxon>Aeromonadaceae</taxon>
        <taxon>Aeromonas</taxon>
    </lineage>
</organism>
<name>A0AAV4YHQ1_AERCA</name>
<comment type="caution">
    <text evidence="1">The sequence shown here is derived from an EMBL/GenBank/DDBJ whole genome shotgun (WGS) entry which is preliminary data.</text>
</comment>
<accession>A0AAV4YHQ1</accession>
<protein>
    <submittedName>
        <fullName evidence="1">Uncharacterized protein</fullName>
    </submittedName>
</protein>
<dbReference type="AlphaFoldDB" id="A0AAV4YHQ1"/>